<protein>
    <recommendedName>
        <fullName evidence="4">Secreted protein</fullName>
    </recommendedName>
</protein>
<evidence type="ECO:0008006" key="4">
    <source>
        <dbReference type="Google" id="ProtNLM"/>
    </source>
</evidence>
<dbReference type="Proteomes" id="UP001321760">
    <property type="component" value="Unassembled WGS sequence"/>
</dbReference>
<sequence length="103" mass="11466">MCFPSSLSVVVDFSCAFLPRMFSALYHEMGFGCRLGFVFLTLSAVRIFDVILTRGKGCFTYCSRFSVFRTGLGLGIWGWLAWGAEAFWCSKVWSPCCTVPTGC</sequence>
<dbReference type="AlphaFoldDB" id="A0AAV9GL36"/>
<keyword evidence="1" id="KW-0812">Transmembrane</keyword>
<accession>A0AAV9GL36</accession>
<comment type="caution">
    <text evidence="2">The sequence shown here is derived from an EMBL/GenBank/DDBJ whole genome shotgun (WGS) entry which is preliminary data.</text>
</comment>
<reference evidence="2" key="1">
    <citation type="journal article" date="2023" name="Mol. Phylogenet. Evol.">
        <title>Genome-scale phylogeny and comparative genomics of the fungal order Sordariales.</title>
        <authorList>
            <person name="Hensen N."/>
            <person name="Bonometti L."/>
            <person name="Westerberg I."/>
            <person name="Brannstrom I.O."/>
            <person name="Guillou S."/>
            <person name="Cros-Aarteil S."/>
            <person name="Calhoun S."/>
            <person name="Haridas S."/>
            <person name="Kuo A."/>
            <person name="Mondo S."/>
            <person name="Pangilinan J."/>
            <person name="Riley R."/>
            <person name="LaButti K."/>
            <person name="Andreopoulos B."/>
            <person name="Lipzen A."/>
            <person name="Chen C."/>
            <person name="Yan M."/>
            <person name="Daum C."/>
            <person name="Ng V."/>
            <person name="Clum A."/>
            <person name="Steindorff A."/>
            <person name="Ohm R.A."/>
            <person name="Martin F."/>
            <person name="Silar P."/>
            <person name="Natvig D.O."/>
            <person name="Lalanne C."/>
            <person name="Gautier V."/>
            <person name="Ament-Velasquez S.L."/>
            <person name="Kruys A."/>
            <person name="Hutchinson M.I."/>
            <person name="Powell A.J."/>
            <person name="Barry K."/>
            <person name="Miller A.N."/>
            <person name="Grigoriev I.V."/>
            <person name="Debuchy R."/>
            <person name="Gladieux P."/>
            <person name="Hiltunen Thoren M."/>
            <person name="Johannesson H."/>
        </authorList>
    </citation>
    <scope>NUCLEOTIDE SEQUENCE</scope>
    <source>
        <strain evidence="2">PSN243</strain>
    </source>
</reference>
<evidence type="ECO:0000313" key="2">
    <source>
        <dbReference type="EMBL" id="KAK4448629.1"/>
    </source>
</evidence>
<keyword evidence="3" id="KW-1185">Reference proteome</keyword>
<evidence type="ECO:0000313" key="3">
    <source>
        <dbReference type="Proteomes" id="UP001321760"/>
    </source>
</evidence>
<evidence type="ECO:0000256" key="1">
    <source>
        <dbReference type="SAM" id="Phobius"/>
    </source>
</evidence>
<dbReference type="EMBL" id="MU865942">
    <property type="protein sequence ID" value="KAK4448629.1"/>
    <property type="molecule type" value="Genomic_DNA"/>
</dbReference>
<keyword evidence="1" id="KW-1133">Transmembrane helix</keyword>
<proteinExistence type="predicted"/>
<name>A0AAV9GL36_9PEZI</name>
<feature type="non-terminal residue" evidence="2">
    <location>
        <position position="103"/>
    </location>
</feature>
<feature type="transmembrane region" description="Helical" evidence="1">
    <location>
        <begin position="29"/>
        <end position="48"/>
    </location>
</feature>
<gene>
    <name evidence="2" type="ORF">QBC34DRAFT_407134</name>
</gene>
<reference evidence="2" key="2">
    <citation type="submission" date="2023-05" db="EMBL/GenBank/DDBJ databases">
        <authorList>
            <consortium name="Lawrence Berkeley National Laboratory"/>
            <person name="Steindorff A."/>
            <person name="Hensen N."/>
            <person name="Bonometti L."/>
            <person name="Westerberg I."/>
            <person name="Brannstrom I.O."/>
            <person name="Guillou S."/>
            <person name="Cros-Aarteil S."/>
            <person name="Calhoun S."/>
            <person name="Haridas S."/>
            <person name="Kuo A."/>
            <person name="Mondo S."/>
            <person name="Pangilinan J."/>
            <person name="Riley R."/>
            <person name="Labutti K."/>
            <person name="Andreopoulos B."/>
            <person name="Lipzen A."/>
            <person name="Chen C."/>
            <person name="Yanf M."/>
            <person name="Daum C."/>
            <person name="Ng V."/>
            <person name="Clum A."/>
            <person name="Ohm R."/>
            <person name="Martin F."/>
            <person name="Silar P."/>
            <person name="Natvig D."/>
            <person name="Lalanne C."/>
            <person name="Gautier V."/>
            <person name="Ament-Velasquez S.L."/>
            <person name="Kruys A."/>
            <person name="Hutchinson M.I."/>
            <person name="Powell A.J."/>
            <person name="Barry K."/>
            <person name="Miller A.N."/>
            <person name="Grigoriev I.V."/>
            <person name="Debuchy R."/>
            <person name="Gladieux P."/>
            <person name="Thoren M.H."/>
            <person name="Johannesson H."/>
        </authorList>
    </citation>
    <scope>NUCLEOTIDE SEQUENCE</scope>
    <source>
        <strain evidence="2">PSN243</strain>
    </source>
</reference>
<keyword evidence="1" id="KW-0472">Membrane</keyword>
<organism evidence="2 3">
    <name type="scientific">Podospora aff. communis PSN243</name>
    <dbReference type="NCBI Taxonomy" id="3040156"/>
    <lineage>
        <taxon>Eukaryota</taxon>
        <taxon>Fungi</taxon>
        <taxon>Dikarya</taxon>
        <taxon>Ascomycota</taxon>
        <taxon>Pezizomycotina</taxon>
        <taxon>Sordariomycetes</taxon>
        <taxon>Sordariomycetidae</taxon>
        <taxon>Sordariales</taxon>
        <taxon>Podosporaceae</taxon>
        <taxon>Podospora</taxon>
    </lineage>
</organism>